<evidence type="ECO:0008006" key="4">
    <source>
        <dbReference type="Google" id="ProtNLM"/>
    </source>
</evidence>
<evidence type="ECO:0000313" key="3">
    <source>
        <dbReference type="Proteomes" id="UP000175691"/>
    </source>
</evidence>
<evidence type="ECO:0000313" key="2">
    <source>
        <dbReference type="EMBL" id="OFC71813.1"/>
    </source>
</evidence>
<dbReference type="InterPro" id="IPR009752">
    <property type="entry name" value="Phage_Mu_GpJ"/>
</dbReference>
<evidence type="ECO:0000256" key="1">
    <source>
        <dbReference type="SAM" id="MobiDB-lite"/>
    </source>
</evidence>
<accession>A0A1E7ZE75</accession>
<feature type="region of interest" description="Disordered" evidence="1">
    <location>
        <begin position="117"/>
        <end position="139"/>
    </location>
</feature>
<organism evidence="2 3">
    <name type="scientific">Alteromonas confluentis</name>
    <dbReference type="NCBI Taxonomy" id="1656094"/>
    <lineage>
        <taxon>Bacteria</taxon>
        <taxon>Pseudomonadati</taxon>
        <taxon>Pseudomonadota</taxon>
        <taxon>Gammaproteobacteria</taxon>
        <taxon>Alteromonadales</taxon>
        <taxon>Alteromonadaceae</taxon>
        <taxon>Alteromonas/Salinimonas group</taxon>
        <taxon>Alteromonas</taxon>
    </lineage>
</organism>
<protein>
    <recommendedName>
        <fullName evidence="4">DUF1320 domain-containing protein</fullName>
    </recommendedName>
</protein>
<keyword evidence="3" id="KW-1185">Reference proteome</keyword>
<comment type="caution">
    <text evidence="2">The sequence shown here is derived from an EMBL/GenBank/DDBJ whole genome shotgun (WGS) entry which is preliminary data.</text>
</comment>
<name>A0A1E7ZE75_9ALTE</name>
<reference evidence="2 3" key="1">
    <citation type="submission" date="2016-08" db="EMBL/GenBank/DDBJ databases">
        <authorList>
            <person name="Seilhamer J.J."/>
        </authorList>
    </citation>
    <scope>NUCLEOTIDE SEQUENCE [LARGE SCALE GENOMIC DNA]</scope>
    <source>
        <strain evidence="2 3">KCTC 42603</strain>
    </source>
</reference>
<sequence>MYCSTDDLIERFGASELAQLTDKDAGQIVQPDVVSAAIEDASNTIDGYIGGRYPLPLANPPAVLIKISADIARYNLYDNVIPDVVEKQFKAAMDFVKAVGKGDVRLGLSADDQASATSEHIEMRSSGSVFSRDNSKGFI</sequence>
<dbReference type="AlphaFoldDB" id="A0A1E7ZE75"/>
<gene>
    <name evidence="2" type="ORF">BFC18_06570</name>
</gene>
<dbReference type="OrthoDB" id="9812088at2"/>
<dbReference type="Proteomes" id="UP000175691">
    <property type="component" value="Unassembled WGS sequence"/>
</dbReference>
<proteinExistence type="predicted"/>
<dbReference type="Pfam" id="PF07030">
    <property type="entry name" value="Phage_Mu_Gp36"/>
    <property type="match status" value="1"/>
</dbReference>
<dbReference type="STRING" id="1656094.BFC18_06570"/>
<dbReference type="RefSeq" id="WP_070124153.1">
    <property type="nucleotide sequence ID" value="NZ_MDHN01000010.1"/>
</dbReference>
<dbReference type="EMBL" id="MDHN01000010">
    <property type="protein sequence ID" value="OFC71813.1"/>
    <property type="molecule type" value="Genomic_DNA"/>
</dbReference>